<dbReference type="EMBL" id="JAAFYZ010000324">
    <property type="protein sequence ID" value="MBS2554136.1"/>
    <property type="molecule type" value="Genomic_DNA"/>
</dbReference>
<dbReference type="PANTHER" id="PTHR43591:SF24">
    <property type="entry name" value="2-METHOXY-6-POLYPRENYL-1,4-BENZOQUINOL METHYLASE, MITOCHONDRIAL"/>
    <property type="match status" value="1"/>
</dbReference>
<dbReference type="Proteomes" id="UP000730482">
    <property type="component" value="Unassembled WGS sequence"/>
</dbReference>
<dbReference type="InterPro" id="IPR013216">
    <property type="entry name" value="Methyltransf_11"/>
</dbReference>
<dbReference type="PANTHER" id="PTHR43591">
    <property type="entry name" value="METHYLTRANSFERASE"/>
    <property type="match status" value="1"/>
</dbReference>
<evidence type="ECO:0000259" key="1">
    <source>
        <dbReference type="Pfam" id="PF08241"/>
    </source>
</evidence>
<keyword evidence="2" id="KW-0808">Transferase</keyword>
<dbReference type="Gene3D" id="3.40.50.150">
    <property type="entry name" value="Vaccinia Virus protein VP39"/>
    <property type="match status" value="1"/>
</dbReference>
<dbReference type="RefSeq" id="WP_212021335.1">
    <property type="nucleotide sequence ID" value="NZ_JAAFYZ010000324.1"/>
</dbReference>
<keyword evidence="3" id="KW-1185">Reference proteome</keyword>
<dbReference type="GO" id="GO:0032259">
    <property type="term" value="P:methylation"/>
    <property type="evidence" value="ECO:0007669"/>
    <property type="project" value="UniProtKB-KW"/>
</dbReference>
<dbReference type="SUPFAM" id="SSF53335">
    <property type="entry name" value="S-adenosyl-L-methionine-dependent methyltransferases"/>
    <property type="match status" value="1"/>
</dbReference>
<sequence>MTTAVDRAYRDLSTLDVRIQTHRRYSEADHDVEADVLAAAAVTADDRLLDIGPGTGTFLARLSAAGHTAALTALDFSAESAATCDRIPGVHGLRGDAGHPPFADAAFDVVTARHMLYHLDDPAGAVVQARRVLRAGGRFAAVVNREESYPLMKALREEVLTRHGITIAPTPDERVHGGNLPDLVARGFGADAIRILRRDNALVFPDPEPVIAYLRSTLTLLGVPEDGDLRAAITADLDKEARARFRTLPGGIWREPKGYVVVTATA</sequence>
<proteinExistence type="predicted"/>
<keyword evidence="2" id="KW-0489">Methyltransferase</keyword>
<gene>
    <name evidence="2" type="ORF">KGQ19_45510</name>
</gene>
<dbReference type="InterPro" id="IPR029063">
    <property type="entry name" value="SAM-dependent_MTases_sf"/>
</dbReference>
<dbReference type="Pfam" id="PF08241">
    <property type="entry name" value="Methyltransf_11"/>
    <property type="match status" value="1"/>
</dbReference>
<evidence type="ECO:0000313" key="3">
    <source>
        <dbReference type="Proteomes" id="UP000730482"/>
    </source>
</evidence>
<feature type="domain" description="Methyltransferase type 11" evidence="1">
    <location>
        <begin position="49"/>
        <end position="140"/>
    </location>
</feature>
<comment type="caution">
    <text evidence="2">The sequence shown here is derived from an EMBL/GenBank/DDBJ whole genome shotgun (WGS) entry which is preliminary data.</text>
</comment>
<name>A0ABS5L739_9ACTN</name>
<organism evidence="2 3">
    <name type="scientific">Catenulispora pinistramenti</name>
    <dbReference type="NCBI Taxonomy" id="2705254"/>
    <lineage>
        <taxon>Bacteria</taxon>
        <taxon>Bacillati</taxon>
        <taxon>Actinomycetota</taxon>
        <taxon>Actinomycetes</taxon>
        <taxon>Catenulisporales</taxon>
        <taxon>Catenulisporaceae</taxon>
        <taxon>Catenulispora</taxon>
    </lineage>
</organism>
<dbReference type="GO" id="GO:0008168">
    <property type="term" value="F:methyltransferase activity"/>
    <property type="evidence" value="ECO:0007669"/>
    <property type="project" value="UniProtKB-KW"/>
</dbReference>
<reference evidence="2 3" key="1">
    <citation type="submission" date="2020-02" db="EMBL/GenBank/DDBJ databases">
        <title>Acidophilic actinobacteria isolated from forest soil.</title>
        <authorList>
            <person name="Golinska P."/>
        </authorList>
    </citation>
    <scope>NUCLEOTIDE SEQUENCE [LARGE SCALE GENOMIC DNA]</scope>
    <source>
        <strain evidence="2 3">NL8</strain>
    </source>
</reference>
<accession>A0ABS5L739</accession>
<protein>
    <submittedName>
        <fullName evidence="2">Class I SAM-dependent methyltransferase</fullName>
    </submittedName>
</protein>
<dbReference type="CDD" id="cd02440">
    <property type="entry name" value="AdoMet_MTases"/>
    <property type="match status" value="1"/>
</dbReference>
<evidence type="ECO:0000313" key="2">
    <source>
        <dbReference type="EMBL" id="MBS2554136.1"/>
    </source>
</evidence>